<gene>
    <name evidence="3" type="ORF">IM660_03025</name>
</gene>
<evidence type="ECO:0000313" key="4">
    <source>
        <dbReference type="Proteomes" id="UP000593758"/>
    </source>
</evidence>
<sequence length="399" mass="42715">MPLSPRYRTIQHVEGSPQEIISRGTDIETLGGQMRESAGVLESIKNRATDQQGKAVDALRESIGDSYSVLYEAADLYEPVGPVIRGYGEALESIKPKIDGHADTCETLWSTFYNLPPVGSMRIPRGAGGWGQPDEGSPEAEQQADEDAAKQEAYENWEAEAIAFDNDYDTWEEAYDDAVQGIGEEMADSIKDSFWDNWGDFIKGFLSWASLILGIAALIIGGPILAALALVAGLAYLAVTIYEYSEGDATGWDIALAALGVLPVGKLANLTKGLHFNKAAFQAMGKGMLGNFGKLSGPAFRIADDSLIGLWRSGGARAGITKLLTGGKGFDDVWASHRAFYQVDDAARYMNSVRNLAGIDFGLSTVGNLLGHYGRGASVTQLTPLPDLPKTPGWVGVGL</sequence>
<proteinExistence type="predicted"/>
<reference evidence="3 4" key="1">
    <citation type="submission" date="2020-10" db="EMBL/GenBank/DDBJ databases">
        <title>Haloactinobacterium sp. RN3S43, a bacterium isolated from saline soil.</title>
        <authorList>
            <person name="Sun J.-Q."/>
        </authorList>
    </citation>
    <scope>NUCLEOTIDE SEQUENCE [LARGE SCALE GENOMIC DNA]</scope>
    <source>
        <strain evidence="3 4">RN3S43</strain>
    </source>
</reference>
<keyword evidence="4" id="KW-1185">Reference proteome</keyword>
<evidence type="ECO:0000256" key="1">
    <source>
        <dbReference type="SAM" id="MobiDB-lite"/>
    </source>
</evidence>
<dbReference type="RefSeq" id="WP_193497956.1">
    <property type="nucleotide sequence ID" value="NZ_CP063169.1"/>
</dbReference>
<dbReference type="KEGG" id="halt:IM660_03025"/>
<dbReference type="EMBL" id="CP063169">
    <property type="protein sequence ID" value="QOR71292.1"/>
    <property type="molecule type" value="Genomic_DNA"/>
</dbReference>
<dbReference type="AlphaFoldDB" id="A0A7M1SX29"/>
<name>A0A7M1SX29_9MICO</name>
<keyword evidence="2" id="KW-1133">Transmembrane helix</keyword>
<feature type="transmembrane region" description="Helical" evidence="2">
    <location>
        <begin position="249"/>
        <end position="268"/>
    </location>
</feature>
<dbReference type="Proteomes" id="UP000593758">
    <property type="component" value="Chromosome"/>
</dbReference>
<accession>A0A7M1SX29</accession>
<feature type="compositionally biased region" description="Acidic residues" evidence="1">
    <location>
        <begin position="136"/>
        <end position="146"/>
    </location>
</feature>
<evidence type="ECO:0000256" key="2">
    <source>
        <dbReference type="SAM" id="Phobius"/>
    </source>
</evidence>
<evidence type="ECO:0000313" key="3">
    <source>
        <dbReference type="EMBL" id="QOR71292.1"/>
    </source>
</evidence>
<protein>
    <submittedName>
        <fullName evidence="3">Uncharacterized protein</fullName>
    </submittedName>
</protein>
<keyword evidence="2" id="KW-0472">Membrane</keyword>
<feature type="transmembrane region" description="Helical" evidence="2">
    <location>
        <begin position="211"/>
        <end position="237"/>
    </location>
</feature>
<keyword evidence="2" id="KW-0812">Transmembrane</keyword>
<organism evidence="3 4">
    <name type="scientific">Ruania alkalisoli</name>
    <dbReference type="NCBI Taxonomy" id="2779775"/>
    <lineage>
        <taxon>Bacteria</taxon>
        <taxon>Bacillati</taxon>
        <taxon>Actinomycetota</taxon>
        <taxon>Actinomycetes</taxon>
        <taxon>Micrococcales</taxon>
        <taxon>Ruaniaceae</taxon>
        <taxon>Ruania</taxon>
    </lineage>
</organism>
<feature type="region of interest" description="Disordered" evidence="1">
    <location>
        <begin position="124"/>
        <end position="151"/>
    </location>
</feature>